<keyword evidence="1" id="KW-0479">Metal-binding</keyword>
<keyword evidence="2" id="KW-0812">Transmembrane</keyword>
<reference evidence="4" key="1">
    <citation type="submission" date="2020-05" db="EMBL/GenBank/DDBJ databases">
        <title>WGS assembly of Panicum virgatum.</title>
        <authorList>
            <person name="Lovell J.T."/>
            <person name="Jenkins J."/>
            <person name="Shu S."/>
            <person name="Juenger T.E."/>
            <person name="Schmutz J."/>
        </authorList>
    </citation>
    <scope>NUCLEOTIDE SEQUENCE</scope>
    <source>
        <strain evidence="4">AP13</strain>
    </source>
</reference>
<evidence type="ECO:0000256" key="2">
    <source>
        <dbReference type="SAM" id="Phobius"/>
    </source>
</evidence>
<gene>
    <name evidence="4" type="ORF">PVAP13_3NG121933</name>
</gene>
<dbReference type="InterPro" id="IPR001841">
    <property type="entry name" value="Znf_RING"/>
</dbReference>
<dbReference type="Proteomes" id="UP000823388">
    <property type="component" value="Chromosome 3N"/>
</dbReference>
<accession>A0A8T0U061</accession>
<evidence type="ECO:0000313" key="4">
    <source>
        <dbReference type="EMBL" id="KAG2614543.1"/>
    </source>
</evidence>
<dbReference type="PANTHER" id="PTHR45676:SF41">
    <property type="entry name" value="RING-H2 FINGER PROTEIN ATL66"/>
    <property type="match status" value="1"/>
</dbReference>
<feature type="domain" description="RING-type" evidence="3">
    <location>
        <begin position="106"/>
        <end position="148"/>
    </location>
</feature>
<dbReference type="AlphaFoldDB" id="A0A8T0U061"/>
<evidence type="ECO:0000256" key="1">
    <source>
        <dbReference type="PROSITE-ProRule" id="PRU00175"/>
    </source>
</evidence>
<keyword evidence="1" id="KW-0863">Zinc-finger</keyword>
<comment type="caution">
    <text evidence="4">The sequence shown here is derived from an EMBL/GenBank/DDBJ whole genome shotgun (WGS) entry which is preliminary data.</text>
</comment>
<dbReference type="Gene3D" id="3.30.40.10">
    <property type="entry name" value="Zinc/RING finger domain, C3HC4 (zinc finger)"/>
    <property type="match status" value="1"/>
</dbReference>
<dbReference type="PROSITE" id="PS50089">
    <property type="entry name" value="ZF_RING_2"/>
    <property type="match status" value="1"/>
</dbReference>
<organism evidence="4 5">
    <name type="scientific">Panicum virgatum</name>
    <name type="common">Blackwell switchgrass</name>
    <dbReference type="NCBI Taxonomy" id="38727"/>
    <lineage>
        <taxon>Eukaryota</taxon>
        <taxon>Viridiplantae</taxon>
        <taxon>Streptophyta</taxon>
        <taxon>Embryophyta</taxon>
        <taxon>Tracheophyta</taxon>
        <taxon>Spermatophyta</taxon>
        <taxon>Magnoliopsida</taxon>
        <taxon>Liliopsida</taxon>
        <taxon>Poales</taxon>
        <taxon>Poaceae</taxon>
        <taxon>PACMAD clade</taxon>
        <taxon>Panicoideae</taxon>
        <taxon>Panicodae</taxon>
        <taxon>Paniceae</taxon>
        <taxon>Panicinae</taxon>
        <taxon>Panicum</taxon>
        <taxon>Panicum sect. Hiantes</taxon>
    </lineage>
</organism>
<dbReference type="GO" id="GO:0008270">
    <property type="term" value="F:zinc ion binding"/>
    <property type="evidence" value="ECO:0007669"/>
    <property type="project" value="UniProtKB-KW"/>
</dbReference>
<dbReference type="InterPro" id="IPR013083">
    <property type="entry name" value="Znf_RING/FYVE/PHD"/>
</dbReference>
<dbReference type="EMBL" id="CM029042">
    <property type="protein sequence ID" value="KAG2614543.1"/>
    <property type="molecule type" value="Genomic_DNA"/>
</dbReference>
<dbReference type="PANTHER" id="PTHR45676">
    <property type="entry name" value="RING-H2 FINGER PROTEIN ATL51-RELATED"/>
    <property type="match status" value="1"/>
</dbReference>
<evidence type="ECO:0000259" key="3">
    <source>
        <dbReference type="PROSITE" id="PS50089"/>
    </source>
</evidence>
<dbReference type="OrthoDB" id="8062037at2759"/>
<dbReference type="SMART" id="SM00184">
    <property type="entry name" value="RING"/>
    <property type="match status" value="1"/>
</dbReference>
<keyword evidence="5" id="KW-1185">Reference proteome</keyword>
<dbReference type="Pfam" id="PF13639">
    <property type="entry name" value="zf-RING_2"/>
    <property type="match status" value="1"/>
</dbReference>
<protein>
    <recommendedName>
        <fullName evidence="3">RING-type domain-containing protein</fullName>
    </recommendedName>
</protein>
<name>A0A8T0U061_PANVG</name>
<feature type="transmembrane region" description="Helical" evidence="2">
    <location>
        <begin position="33"/>
        <end position="54"/>
    </location>
</feature>
<keyword evidence="1" id="KW-0862">Zinc</keyword>
<keyword evidence="2" id="KW-1133">Transmembrane helix</keyword>
<proteinExistence type="predicted"/>
<dbReference type="SUPFAM" id="SSF57850">
    <property type="entry name" value="RING/U-box"/>
    <property type="match status" value="1"/>
</dbReference>
<keyword evidence="2" id="KW-0472">Membrane</keyword>
<sequence>MAAAAATNSSVKLAAIGSSILSSTGGAGVVFKWLGWGALCLAAAALGLIALALVAEEADRRRRQAALARRKREQRLRRRQRRRMMSSLRDAPYEQVVAAGLVRNLCVICRAEYEGGETCSFLPRCTHTFHKHCIAAWLRHHTTCPICSAAVARPDIYDDTHGSVGVARPGRV</sequence>
<evidence type="ECO:0000313" key="5">
    <source>
        <dbReference type="Proteomes" id="UP000823388"/>
    </source>
</evidence>